<keyword evidence="2 5" id="KW-0732">Signal</keyword>
<dbReference type="SUPFAM" id="SSF49363">
    <property type="entry name" value="Purple acid phosphatase, N-terminal domain"/>
    <property type="match status" value="1"/>
</dbReference>
<organism evidence="9 10">
    <name type="scientific">Vanilla planifolia</name>
    <name type="common">Vanilla</name>
    <dbReference type="NCBI Taxonomy" id="51239"/>
    <lineage>
        <taxon>Eukaryota</taxon>
        <taxon>Viridiplantae</taxon>
        <taxon>Streptophyta</taxon>
        <taxon>Embryophyta</taxon>
        <taxon>Tracheophyta</taxon>
        <taxon>Spermatophyta</taxon>
        <taxon>Magnoliopsida</taxon>
        <taxon>Liliopsida</taxon>
        <taxon>Asparagales</taxon>
        <taxon>Orchidaceae</taxon>
        <taxon>Vanilloideae</taxon>
        <taxon>Vanilleae</taxon>
        <taxon>Vanilla</taxon>
    </lineage>
</organism>
<dbReference type="Pfam" id="PF00149">
    <property type="entry name" value="Metallophos"/>
    <property type="match status" value="1"/>
</dbReference>
<feature type="domain" description="Calcineurin-like phosphoesterase" evidence="6">
    <location>
        <begin position="191"/>
        <end position="345"/>
    </location>
</feature>
<feature type="chain" id="PRO_5033109800" description="Purple acid phosphatase" evidence="5">
    <location>
        <begin position="23"/>
        <end position="482"/>
    </location>
</feature>
<evidence type="ECO:0000259" key="6">
    <source>
        <dbReference type="Pfam" id="PF00149"/>
    </source>
</evidence>
<protein>
    <recommendedName>
        <fullName evidence="5">Purple acid phosphatase</fullName>
        <ecNumber evidence="5">3.1.3.2</ecNumber>
    </recommendedName>
</protein>
<keyword evidence="4" id="KW-0325">Glycoprotein</keyword>
<feature type="domain" description="Purple acid phosphatase C-terminal" evidence="7">
    <location>
        <begin position="411"/>
        <end position="450"/>
    </location>
</feature>
<dbReference type="InterPro" id="IPR029052">
    <property type="entry name" value="Metallo-depent_PP-like"/>
</dbReference>
<dbReference type="InterPro" id="IPR025733">
    <property type="entry name" value="PAPs_C"/>
</dbReference>
<evidence type="ECO:0000259" key="7">
    <source>
        <dbReference type="Pfam" id="PF14008"/>
    </source>
</evidence>
<dbReference type="EC" id="3.1.3.2" evidence="5"/>
<feature type="domain" description="Purple acid phosphatase N-terminal" evidence="8">
    <location>
        <begin position="68"/>
        <end position="180"/>
    </location>
</feature>
<keyword evidence="10" id="KW-1185">Reference proteome</keyword>
<comment type="caution">
    <text evidence="9">The sequence shown here is derived from an EMBL/GenBank/DDBJ whole genome shotgun (WGS) entry which is preliminary data.</text>
</comment>
<name>A0A835UT33_VANPL</name>
<reference evidence="9 10" key="1">
    <citation type="journal article" date="2020" name="Nat. Food">
        <title>A phased Vanilla planifolia genome enables genetic improvement of flavour and production.</title>
        <authorList>
            <person name="Hasing T."/>
            <person name="Tang H."/>
            <person name="Brym M."/>
            <person name="Khazi F."/>
            <person name="Huang T."/>
            <person name="Chambers A.H."/>
        </authorList>
    </citation>
    <scope>NUCLEOTIDE SEQUENCE [LARGE SCALE GENOMIC DNA]</scope>
    <source>
        <tissue evidence="9">Leaf</tissue>
    </source>
</reference>
<evidence type="ECO:0000313" key="10">
    <source>
        <dbReference type="Proteomes" id="UP000636800"/>
    </source>
</evidence>
<dbReference type="Pfam" id="PF14008">
    <property type="entry name" value="Metallophos_C"/>
    <property type="match status" value="1"/>
</dbReference>
<dbReference type="PANTHER" id="PTHR22953:SF153">
    <property type="entry name" value="PURPLE ACID PHOSPHATASE"/>
    <property type="match status" value="1"/>
</dbReference>
<dbReference type="GO" id="GO:0046872">
    <property type="term" value="F:metal ion binding"/>
    <property type="evidence" value="ECO:0007669"/>
    <property type="project" value="InterPro"/>
</dbReference>
<comment type="catalytic activity">
    <reaction evidence="5">
        <text>a phosphate monoester + H2O = an alcohol + phosphate</text>
        <dbReference type="Rhea" id="RHEA:15017"/>
        <dbReference type="ChEBI" id="CHEBI:15377"/>
        <dbReference type="ChEBI" id="CHEBI:30879"/>
        <dbReference type="ChEBI" id="CHEBI:43474"/>
        <dbReference type="ChEBI" id="CHEBI:67140"/>
        <dbReference type="EC" id="3.1.3.2"/>
    </reaction>
</comment>
<feature type="signal peptide" evidence="5">
    <location>
        <begin position="1"/>
        <end position="22"/>
    </location>
</feature>
<dbReference type="InterPro" id="IPR008963">
    <property type="entry name" value="Purple_acid_Pase-like_N"/>
</dbReference>
<keyword evidence="3 5" id="KW-0378">Hydrolase</keyword>
<dbReference type="CDD" id="cd00839">
    <property type="entry name" value="MPP_PAPs"/>
    <property type="match status" value="1"/>
</dbReference>
<evidence type="ECO:0000256" key="1">
    <source>
        <dbReference type="ARBA" id="ARBA00008723"/>
    </source>
</evidence>
<evidence type="ECO:0000256" key="4">
    <source>
        <dbReference type="ARBA" id="ARBA00023180"/>
    </source>
</evidence>
<proteinExistence type="inferred from homology"/>
<accession>A0A835UT33</accession>
<dbReference type="PANTHER" id="PTHR22953">
    <property type="entry name" value="ACID PHOSPHATASE RELATED"/>
    <property type="match status" value="1"/>
</dbReference>
<evidence type="ECO:0000256" key="5">
    <source>
        <dbReference type="RuleBase" id="RU361203"/>
    </source>
</evidence>
<sequence length="482" mass="53836">MTTTDVHVFFLLLCLFSPKVAAHGRIPTTLDGPFSPRTRRFDPSLRLGSDDVPMDDPKLAKKVGFNFPEQIALAISFSHTSMWVSWVTGDAQIGKNVMPLDPSTVGSEVWYGEESGKYSFVQNGTAMVYNQLYPFEGLLNYTSGIIHHVRLDGLKPGTRYYYKCGDSSLKAMSKEHTFETFPTSPDHFLRKIAVVGDLGLTLNSTSTIDHLSKNDPSLILMVGDLSYANQYLTTGGKGVPCYGCAFPDAPIRETYQPRWDGWGRFMEPLTSKIPMMVIEGNHEIEPQARGINFSSYLTRFAVPSLESHSESNFYYSFNAGGIHFIMLGAYIDYNQTGAQYAWLKKDLLKVDRELPPGLWQLGILLGDGGNIEQIDIEHADDPGKCPSKNPSIPEFGGICHLNFSSGPAKGKFCWDQQPEWSAFRESSFGHGILEVINSTYALWTWHRNQDAYKESSKGDQIYIVRQPEICLANIAKVSSKDQ</sequence>
<evidence type="ECO:0000256" key="3">
    <source>
        <dbReference type="ARBA" id="ARBA00022801"/>
    </source>
</evidence>
<dbReference type="AlphaFoldDB" id="A0A835UT33"/>
<dbReference type="InterPro" id="IPR041792">
    <property type="entry name" value="MPP_PAP"/>
</dbReference>
<dbReference type="OrthoDB" id="782947at2759"/>
<dbReference type="Gene3D" id="3.60.21.10">
    <property type="match status" value="2"/>
</dbReference>
<gene>
    <name evidence="9" type="ORF">HPP92_014815</name>
</gene>
<dbReference type="InterPro" id="IPR015914">
    <property type="entry name" value="PAPs_N"/>
</dbReference>
<dbReference type="SUPFAM" id="SSF56300">
    <property type="entry name" value="Metallo-dependent phosphatases"/>
    <property type="match status" value="1"/>
</dbReference>
<dbReference type="Gene3D" id="2.60.40.380">
    <property type="entry name" value="Purple acid phosphatase-like, N-terminal"/>
    <property type="match status" value="1"/>
</dbReference>
<dbReference type="InterPro" id="IPR039331">
    <property type="entry name" value="PAPs-like"/>
</dbReference>
<dbReference type="Proteomes" id="UP000636800">
    <property type="component" value="Chromosome 7"/>
</dbReference>
<dbReference type="GO" id="GO:0003993">
    <property type="term" value="F:acid phosphatase activity"/>
    <property type="evidence" value="ECO:0007669"/>
    <property type="project" value="UniProtKB-EC"/>
</dbReference>
<dbReference type="Pfam" id="PF16656">
    <property type="entry name" value="Pur_ac_phosph_N"/>
    <property type="match status" value="1"/>
</dbReference>
<evidence type="ECO:0000256" key="2">
    <source>
        <dbReference type="ARBA" id="ARBA00022729"/>
    </source>
</evidence>
<comment type="similarity">
    <text evidence="1 5">Belongs to the metallophosphoesterase superfamily. Purple acid phosphatase family.</text>
</comment>
<evidence type="ECO:0000259" key="8">
    <source>
        <dbReference type="Pfam" id="PF16656"/>
    </source>
</evidence>
<dbReference type="EMBL" id="JADCNL010000007">
    <property type="protein sequence ID" value="KAG0472958.1"/>
    <property type="molecule type" value="Genomic_DNA"/>
</dbReference>
<evidence type="ECO:0000313" key="9">
    <source>
        <dbReference type="EMBL" id="KAG0472958.1"/>
    </source>
</evidence>
<dbReference type="InterPro" id="IPR004843">
    <property type="entry name" value="Calcineurin-like_PHP"/>
</dbReference>